<dbReference type="EMBL" id="KZ824626">
    <property type="protein sequence ID" value="RAK81174.1"/>
    <property type="molecule type" value="Genomic_DNA"/>
</dbReference>
<dbReference type="Pfam" id="PF08241">
    <property type="entry name" value="Methyltransf_11"/>
    <property type="match status" value="1"/>
</dbReference>
<dbReference type="GO" id="GO:0005783">
    <property type="term" value="C:endoplasmic reticulum"/>
    <property type="evidence" value="ECO:0007669"/>
    <property type="project" value="TreeGrafter"/>
</dbReference>
<evidence type="ECO:0000256" key="1">
    <source>
        <dbReference type="ARBA" id="ARBA00022603"/>
    </source>
</evidence>
<name>A0A8G1RXS4_9EURO</name>
<dbReference type="PROSITE" id="PS51685">
    <property type="entry name" value="SAM_MT_ERG6_SMT"/>
    <property type="match status" value="1"/>
</dbReference>
<comment type="pathway">
    <text evidence="6">Steroid metabolism.</text>
</comment>
<dbReference type="PANTHER" id="PTHR44068:SF1">
    <property type="entry name" value="HYPOTHETICAL LOC100005854"/>
    <property type="match status" value="1"/>
</dbReference>
<evidence type="ECO:0000256" key="4">
    <source>
        <dbReference type="ARBA" id="ARBA00038188"/>
    </source>
</evidence>
<dbReference type="InterPro" id="IPR013216">
    <property type="entry name" value="Methyltransf_11"/>
</dbReference>
<keyword evidence="6" id="KW-1207">Sterol metabolism</keyword>
<keyword evidence="6" id="KW-0752">Steroid biosynthesis</keyword>
<dbReference type="GO" id="GO:0032259">
    <property type="term" value="P:methylation"/>
    <property type="evidence" value="ECO:0007669"/>
    <property type="project" value="UniProtKB-KW"/>
</dbReference>
<keyword evidence="3 5" id="KW-0949">S-adenosyl-L-methionine</keyword>
<dbReference type="EC" id="2.1.1.-" evidence="6"/>
<keyword evidence="1 5" id="KW-0489">Methyltransferase</keyword>
<keyword evidence="6" id="KW-0753">Steroid metabolism</keyword>
<feature type="domain" description="SAM-dependent methyltransferase Erg6/SMT-type" evidence="7">
    <location>
        <begin position="45"/>
        <end position="346"/>
    </location>
</feature>
<comment type="function">
    <text evidence="6">Catalyzes the transfer of methyl groups from S-adenosyl-methionine to the C-24 of sterols.</text>
</comment>
<evidence type="ECO:0000256" key="2">
    <source>
        <dbReference type="ARBA" id="ARBA00022679"/>
    </source>
</evidence>
<sequence length="348" mass="38627">MGQMQQDADEYFRVWNPEQADPNHQEKPEELEQRKAAQDALSIQYYNLVTSIFQKSGRMCGHLCRLSPNEPMAQSLVRHEHYLAHRVNIQEGEKILDVGCGIGNPARSIARFTGANITGLNINAQQLRQARQLTQEAGLGYQVNFVEQNFLHMDDFAAETFDGAYAIESTCYAPDLVEVYSEIFRVLKPGARFGVYEALLTDKYDEANPVHREVKTNIERGGGLARIHTSAEAIAAMKAVGFEILAIDDLGARPDQIPWETQLSDPTLEKQGWLSFALLSVFFAARASPLVNRGLQAVVGKLEQLTLFPAGSQKVVDLVVTILDGMYRGGALGIFSPMFLIVARKPEA</sequence>
<keyword evidence="6" id="KW-0444">Lipid biosynthesis</keyword>
<organism evidence="8 9">
    <name type="scientific">Aspergillus fijiensis CBS 313.89</name>
    <dbReference type="NCBI Taxonomy" id="1448319"/>
    <lineage>
        <taxon>Eukaryota</taxon>
        <taxon>Fungi</taxon>
        <taxon>Dikarya</taxon>
        <taxon>Ascomycota</taxon>
        <taxon>Pezizomycotina</taxon>
        <taxon>Eurotiomycetes</taxon>
        <taxon>Eurotiomycetidae</taxon>
        <taxon>Eurotiales</taxon>
        <taxon>Aspergillaceae</taxon>
        <taxon>Aspergillus</taxon>
    </lineage>
</organism>
<dbReference type="OrthoDB" id="540004at2759"/>
<evidence type="ECO:0000313" key="9">
    <source>
        <dbReference type="Proteomes" id="UP000249789"/>
    </source>
</evidence>
<evidence type="ECO:0000259" key="7">
    <source>
        <dbReference type="PROSITE" id="PS51685"/>
    </source>
</evidence>
<dbReference type="PANTHER" id="PTHR44068">
    <property type="entry name" value="ZGC:194242"/>
    <property type="match status" value="1"/>
</dbReference>
<protein>
    <recommendedName>
        <fullName evidence="6">Sterol 24-C-methyltransferase</fullName>
        <ecNumber evidence="6">2.1.1.-</ecNumber>
    </recommendedName>
    <alternativeName>
        <fullName evidence="6">Delta(24)-sterol C-methyltransferase</fullName>
    </alternativeName>
</protein>
<dbReference type="AlphaFoldDB" id="A0A8G1RXS4"/>
<dbReference type="VEuPathDB" id="FungiDB:BO72DRAFT_444724"/>
<dbReference type="InterPro" id="IPR029063">
    <property type="entry name" value="SAM-dependent_MTases_sf"/>
</dbReference>
<evidence type="ECO:0000313" key="8">
    <source>
        <dbReference type="EMBL" id="RAK81174.1"/>
    </source>
</evidence>
<dbReference type="GeneID" id="63861215"/>
<dbReference type="SUPFAM" id="SSF53335">
    <property type="entry name" value="S-adenosyl-L-methionine-dependent methyltransferases"/>
    <property type="match status" value="1"/>
</dbReference>
<dbReference type="InterPro" id="IPR030384">
    <property type="entry name" value="MeTrfase_SMT"/>
</dbReference>
<dbReference type="RefSeq" id="XP_040805184.1">
    <property type="nucleotide sequence ID" value="XM_040943882.1"/>
</dbReference>
<dbReference type="Pfam" id="PF08498">
    <property type="entry name" value="Sterol_MT_C"/>
    <property type="match status" value="1"/>
</dbReference>
<dbReference type="InterPro" id="IPR013705">
    <property type="entry name" value="Sterol_MeTrfase_C"/>
</dbReference>
<dbReference type="GO" id="GO:0006696">
    <property type="term" value="P:ergosterol biosynthetic process"/>
    <property type="evidence" value="ECO:0007669"/>
    <property type="project" value="TreeGrafter"/>
</dbReference>
<evidence type="ECO:0000256" key="3">
    <source>
        <dbReference type="ARBA" id="ARBA00022691"/>
    </source>
</evidence>
<dbReference type="GO" id="GO:0003838">
    <property type="term" value="F:sterol 24-C-methyltransferase activity"/>
    <property type="evidence" value="ECO:0007669"/>
    <property type="project" value="TreeGrafter"/>
</dbReference>
<reference evidence="8 9" key="1">
    <citation type="submission" date="2018-02" db="EMBL/GenBank/DDBJ databases">
        <title>The genomes of Aspergillus section Nigri reveals drivers in fungal speciation.</title>
        <authorList>
            <consortium name="DOE Joint Genome Institute"/>
            <person name="Vesth T.C."/>
            <person name="Nybo J."/>
            <person name="Theobald S."/>
            <person name="Brandl J."/>
            <person name="Frisvad J.C."/>
            <person name="Nielsen K.F."/>
            <person name="Lyhne E.K."/>
            <person name="Kogle M.E."/>
            <person name="Kuo A."/>
            <person name="Riley R."/>
            <person name="Clum A."/>
            <person name="Nolan M."/>
            <person name="Lipzen A."/>
            <person name="Salamov A."/>
            <person name="Henrissat B."/>
            <person name="Wiebenga A."/>
            <person name="De vries R.P."/>
            <person name="Grigoriev I.V."/>
            <person name="Mortensen U.H."/>
            <person name="Andersen M.R."/>
            <person name="Baker S.E."/>
        </authorList>
    </citation>
    <scope>NUCLEOTIDE SEQUENCE [LARGE SCALE GENOMIC DNA]</scope>
    <source>
        <strain evidence="8 9">CBS 313.89</strain>
    </source>
</reference>
<gene>
    <name evidence="8" type="ORF">BO72DRAFT_444724</name>
</gene>
<evidence type="ECO:0000256" key="6">
    <source>
        <dbReference type="RuleBase" id="RU362025"/>
    </source>
</evidence>
<keyword evidence="6" id="KW-0443">Lipid metabolism</keyword>
<dbReference type="Proteomes" id="UP000249789">
    <property type="component" value="Unassembled WGS sequence"/>
</dbReference>
<keyword evidence="6" id="KW-0756">Sterol biosynthesis</keyword>
<proteinExistence type="inferred from homology"/>
<dbReference type="Gene3D" id="3.40.50.150">
    <property type="entry name" value="Vaccinia Virus protein VP39"/>
    <property type="match status" value="1"/>
</dbReference>
<dbReference type="InterPro" id="IPR050447">
    <property type="entry name" value="Erg6_SMT_methyltransf"/>
</dbReference>
<keyword evidence="2 5" id="KW-0808">Transferase</keyword>
<dbReference type="CDD" id="cd02440">
    <property type="entry name" value="AdoMet_MTases"/>
    <property type="match status" value="1"/>
</dbReference>
<evidence type="ECO:0000256" key="5">
    <source>
        <dbReference type="PROSITE-ProRule" id="PRU01022"/>
    </source>
</evidence>
<comment type="similarity">
    <text evidence="4 5 6">Belongs to the class I-like SAM-binding methyltransferase superfamily. Erg6/SMT family.</text>
</comment>
<keyword evidence="9" id="KW-1185">Reference proteome</keyword>
<accession>A0A8G1RXS4</accession>